<dbReference type="OrthoDB" id="10057873at2759"/>
<dbReference type="Proteomes" id="UP000316079">
    <property type="component" value="Unassembled WGS sequence"/>
</dbReference>
<reference evidence="2 3" key="1">
    <citation type="journal article" date="2019" name="Sci. Data">
        <title>Hybrid genome assembly and annotation of Danionella translucida.</title>
        <authorList>
            <person name="Kadobianskyi M."/>
            <person name="Schulze L."/>
            <person name="Schuelke M."/>
            <person name="Judkewitz B."/>
        </authorList>
    </citation>
    <scope>NUCLEOTIDE SEQUENCE [LARGE SCALE GENOMIC DNA]</scope>
    <source>
        <strain evidence="2 3">Bolton</strain>
    </source>
</reference>
<dbReference type="InterPro" id="IPR012337">
    <property type="entry name" value="RNaseH-like_sf"/>
</dbReference>
<dbReference type="EMBL" id="SRMA01025200">
    <property type="protein sequence ID" value="TRY97996.1"/>
    <property type="molecule type" value="Genomic_DNA"/>
</dbReference>
<evidence type="ECO:0000313" key="3">
    <source>
        <dbReference type="Proteomes" id="UP000316079"/>
    </source>
</evidence>
<dbReference type="GO" id="GO:0004672">
    <property type="term" value="F:protein kinase activity"/>
    <property type="evidence" value="ECO:0007669"/>
    <property type="project" value="InterPro"/>
</dbReference>
<evidence type="ECO:0000313" key="2">
    <source>
        <dbReference type="EMBL" id="TRY97996.1"/>
    </source>
</evidence>
<dbReference type="AlphaFoldDB" id="A0A553R759"/>
<proteinExistence type="predicted"/>
<dbReference type="Gene3D" id="1.10.510.10">
    <property type="entry name" value="Transferase(Phosphotransferase) domain 1"/>
    <property type="match status" value="1"/>
</dbReference>
<organism evidence="2 3">
    <name type="scientific">Danionella cerebrum</name>
    <dbReference type="NCBI Taxonomy" id="2873325"/>
    <lineage>
        <taxon>Eukaryota</taxon>
        <taxon>Metazoa</taxon>
        <taxon>Chordata</taxon>
        <taxon>Craniata</taxon>
        <taxon>Vertebrata</taxon>
        <taxon>Euteleostomi</taxon>
        <taxon>Actinopterygii</taxon>
        <taxon>Neopterygii</taxon>
        <taxon>Teleostei</taxon>
        <taxon>Ostariophysi</taxon>
        <taxon>Cypriniformes</taxon>
        <taxon>Danionidae</taxon>
        <taxon>Danioninae</taxon>
        <taxon>Danionella</taxon>
    </lineage>
</organism>
<dbReference type="Pfam" id="PF00069">
    <property type="entry name" value="Pkinase"/>
    <property type="match status" value="1"/>
</dbReference>
<dbReference type="InterPro" id="IPR011009">
    <property type="entry name" value="Kinase-like_dom_sf"/>
</dbReference>
<comment type="caution">
    <text evidence="2">The sequence shown here is derived from an EMBL/GenBank/DDBJ whole genome shotgun (WGS) entry which is preliminary data.</text>
</comment>
<keyword evidence="3" id="KW-1185">Reference proteome</keyword>
<dbReference type="SUPFAM" id="SSF56112">
    <property type="entry name" value="Protein kinase-like (PK-like)"/>
    <property type="match status" value="1"/>
</dbReference>
<dbReference type="PANTHER" id="PTHR47501">
    <property type="entry name" value="TRANSPOSASE-RELATED"/>
    <property type="match status" value="1"/>
</dbReference>
<sequence>MHDFVITYMGTFSEDLACVILQVVTAAQVCCERGVFHRDIKMENILINPQTLQVKLIDFGCGEILTTVGYTTFAGTGIKEYKRLQQPADATQPSITGFIRPGQAQQAVQLYDANSPRQQEIHNAIIKDLLIGCTLPLSIVENEHFRHFLKVMDNKYTPIARKTITEKHIPLLVEHVKDSIKRKFETQSSVSITADIWSDRTMRSFFGVTAHGINQTENQLESFLLDCRRFCGRHSGDNIAMAFDEIIDEYNIASKVSYIITDNAANMKCAFKVKLPQEEQHTDGSDAEDGNLDDESLWEDVSWEEETVLFGLNWVDLDVTNHEDPVSVKKLGDDLKRSLIDTLTTEVEAAADGDILNSGVNSDADAATNSPPGKCPRLLARYRAHKHLSHTAKDTCISSQIHKYFDAIQRQTQILVLSFGLQTERDSQSSTLWQ</sequence>
<dbReference type="PROSITE" id="PS00108">
    <property type="entry name" value="PROTEIN_KINASE_ST"/>
    <property type="match status" value="1"/>
</dbReference>
<name>A0A553R759_9TELE</name>
<feature type="domain" description="Protein kinase" evidence="1">
    <location>
        <begin position="1"/>
        <end position="206"/>
    </location>
</feature>
<dbReference type="GO" id="GO:0005524">
    <property type="term" value="F:ATP binding"/>
    <property type="evidence" value="ECO:0007669"/>
    <property type="project" value="InterPro"/>
</dbReference>
<dbReference type="SUPFAM" id="SSF53098">
    <property type="entry name" value="Ribonuclease H-like"/>
    <property type="match status" value="1"/>
</dbReference>
<dbReference type="PROSITE" id="PS50011">
    <property type="entry name" value="PROTEIN_KINASE_DOM"/>
    <property type="match status" value="1"/>
</dbReference>
<protein>
    <recommendedName>
        <fullName evidence="1">Protein kinase domain-containing protein</fullName>
    </recommendedName>
</protein>
<evidence type="ECO:0000259" key="1">
    <source>
        <dbReference type="PROSITE" id="PS50011"/>
    </source>
</evidence>
<dbReference type="STRING" id="623744.A0A553R759"/>
<dbReference type="InterPro" id="IPR008271">
    <property type="entry name" value="Ser/Thr_kinase_AS"/>
</dbReference>
<dbReference type="InterPro" id="IPR000719">
    <property type="entry name" value="Prot_kinase_dom"/>
</dbReference>
<gene>
    <name evidence="2" type="ORF">DNTS_005326</name>
</gene>
<accession>A0A553R759</accession>